<dbReference type="InterPro" id="IPR053002">
    <property type="entry name" value="Metalloproteinase_M10B"/>
</dbReference>
<dbReference type="InterPro" id="IPR036404">
    <property type="entry name" value="Jacalin-like_lectin_dom_sf"/>
</dbReference>
<reference evidence="3" key="1">
    <citation type="submission" date="2016-03" db="EMBL/GenBank/DDBJ databases">
        <title>Draft genome sequence of Rosellinia necatrix.</title>
        <authorList>
            <person name="Kanematsu S."/>
        </authorList>
    </citation>
    <scope>NUCLEOTIDE SEQUENCE [LARGE SCALE GENOMIC DNA]</scope>
    <source>
        <strain evidence="3">W97</strain>
    </source>
</reference>
<dbReference type="EMBL" id="DF977486">
    <property type="protein sequence ID" value="GAP89869.1"/>
    <property type="molecule type" value="Genomic_DNA"/>
</dbReference>
<dbReference type="InterPro" id="IPR021917">
    <property type="entry name" value="Unchr_Zn-peptidase-like"/>
</dbReference>
<organism evidence="3">
    <name type="scientific">Rosellinia necatrix</name>
    <name type="common">White root-rot fungus</name>
    <dbReference type="NCBI Taxonomy" id="77044"/>
    <lineage>
        <taxon>Eukaryota</taxon>
        <taxon>Fungi</taxon>
        <taxon>Dikarya</taxon>
        <taxon>Ascomycota</taxon>
        <taxon>Pezizomycotina</taxon>
        <taxon>Sordariomycetes</taxon>
        <taxon>Xylariomycetidae</taxon>
        <taxon>Xylariales</taxon>
        <taxon>Xylariaceae</taxon>
        <taxon>Rosellinia</taxon>
    </lineage>
</organism>
<dbReference type="Pfam" id="PF12044">
    <property type="entry name" value="Metallopep"/>
    <property type="match status" value="1"/>
</dbReference>
<keyword evidence="4" id="KW-1185">Reference proteome</keyword>
<proteinExistence type="predicted"/>
<dbReference type="OrthoDB" id="74460at2759"/>
<evidence type="ECO:0000313" key="3">
    <source>
        <dbReference type="EMBL" id="GAP89869.1"/>
    </source>
</evidence>
<evidence type="ECO:0000313" key="4">
    <source>
        <dbReference type="Proteomes" id="UP000054516"/>
    </source>
</evidence>
<accession>A0A1W2TND6</accession>
<sequence length="762" mass="85034">MSSRFSLRQIRRRSLASFRTNRSTDTSSNDEPSSSSQELSSVGSITPPTLVDEPDPALLAQIPDATRQPFESNSNRYSIAESVVSEPCSTKDLQEQLQHQQPLSKYAPQLTNVIHKSTVYQKILLVTGIIGQEPHPRIDGDVVVHRPDKAFPATKWPVHGARFKALIYLLPGPNMVCLEYMKPGVTNTHRLNIVLYMFDPKNAPPLQLAILVAKDTPHALDCVPTSVREEGNNLDMAARKFRTAAYLWQSFTADKMEKHGLGRRTFRFDEEWMTGTSHPRDIYENTMRSEARVHIIQIDRTVAEIHELERAHQDPNAPNKNQLVDIAAATLRDYFRMIPGQKQYVAALLLDSHRDRRGMVTNQTAFGGEAGDDLHLAMFGSQCLQYYPSTIDEVVQAFRDCSPTDLKLVDEGMNVAGSAWEAAAYGIGAHLREVGHLLGSPHQETGIMARDFVTLNRSFMMRESYSTRTKSKGGPVEPKDEPNWHRLDVLKYRFHPLFRNATDKIPYPDGTIHGWVVEKDKLLITATSGLLYTEIFAEGDEFCSHWLEYPRDGQILRRTTLEEAELRSHLPEGKRRSKLQVVVRSMGGRELVIENFHQLLAESAVKLTSGLLGKMAYRSTGVGASGLENSEPQEVIFSNAVVSANRILISVTTYHDTAVNGLEFHYDDGTSQLFGNRGGKTGGSRFTMDIRNAEVIVGFTVRAGSWIDGIQIITSTSRRSPFYGNTAGGLVYTLLVPNGFKICGVSGSCADWLDSLSLLITR</sequence>
<dbReference type="PROSITE" id="PS51752">
    <property type="entry name" value="JACALIN_LECTIN"/>
    <property type="match status" value="1"/>
</dbReference>
<dbReference type="PANTHER" id="PTHR21054:SF2">
    <property type="entry name" value="MIP04191P"/>
    <property type="match status" value="1"/>
</dbReference>
<feature type="compositionally biased region" description="Low complexity" evidence="1">
    <location>
        <begin position="23"/>
        <end position="44"/>
    </location>
</feature>
<dbReference type="Gene3D" id="2.100.10.30">
    <property type="entry name" value="Jacalin-like lectin domain"/>
    <property type="match status" value="1"/>
</dbReference>
<protein>
    <submittedName>
        <fullName evidence="3">Putative zinc metalloproteinase</fullName>
    </submittedName>
</protein>
<evidence type="ECO:0000256" key="1">
    <source>
        <dbReference type="SAM" id="MobiDB-lite"/>
    </source>
</evidence>
<dbReference type="PANTHER" id="PTHR21054">
    <property type="entry name" value="ZINC METALLOPROTEINASE-RELATED"/>
    <property type="match status" value="1"/>
</dbReference>
<dbReference type="GO" id="GO:0005737">
    <property type="term" value="C:cytoplasm"/>
    <property type="evidence" value="ECO:0007669"/>
    <property type="project" value="TreeGrafter"/>
</dbReference>
<dbReference type="Pfam" id="PF01419">
    <property type="entry name" value="Jacalin"/>
    <property type="match status" value="1"/>
</dbReference>
<feature type="domain" description="Jacalin-type lectin" evidence="2">
    <location>
        <begin position="619"/>
        <end position="762"/>
    </location>
</feature>
<evidence type="ECO:0000259" key="2">
    <source>
        <dbReference type="PROSITE" id="PS51752"/>
    </source>
</evidence>
<dbReference type="Proteomes" id="UP000054516">
    <property type="component" value="Unassembled WGS sequence"/>
</dbReference>
<dbReference type="OMA" id="MFRNNFG"/>
<dbReference type="SUPFAM" id="SSF51101">
    <property type="entry name" value="Mannose-binding lectins"/>
    <property type="match status" value="1"/>
</dbReference>
<dbReference type="SMART" id="SM00915">
    <property type="entry name" value="Jacalin"/>
    <property type="match status" value="1"/>
</dbReference>
<dbReference type="AlphaFoldDB" id="A0A1W2TND6"/>
<feature type="region of interest" description="Disordered" evidence="1">
    <location>
        <begin position="1"/>
        <end position="55"/>
    </location>
</feature>
<gene>
    <name evidence="3" type="ORF">SAMD00023353_4100370</name>
</gene>
<name>A0A1W2TND6_ROSNE</name>
<dbReference type="InterPro" id="IPR001229">
    <property type="entry name" value="Jacalin-like_lectin_dom"/>
</dbReference>